<dbReference type="GeneID" id="25330729"/>
<sequence length="124" mass="13363">MSSSLLFRRLALRPSTFALARAPLYRQTYATTTKGDTQSATSLGTPSPKPSDSQAEGSIKSKRATDRPQGQESGSSVAQPVSQKSEGWDEEGDAPVKRDPSKPAEQKRKEVEKEGQTPLDAADK</sequence>
<feature type="compositionally biased region" description="Polar residues" evidence="1">
    <location>
        <begin position="30"/>
        <end position="56"/>
    </location>
</feature>
<protein>
    <submittedName>
        <fullName evidence="2">Uncharacterized protein</fullName>
    </submittedName>
</protein>
<evidence type="ECO:0000313" key="3">
    <source>
        <dbReference type="Proteomes" id="UP000054342"/>
    </source>
</evidence>
<organism evidence="2 3">
    <name type="scientific">Exophiala xenobiotica</name>
    <dbReference type="NCBI Taxonomy" id="348802"/>
    <lineage>
        <taxon>Eukaryota</taxon>
        <taxon>Fungi</taxon>
        <taxon>Dikarya</taxon>
        <taxon>Ascomycota</taxon>
        <taxon>Pezizomycotina</taxon>
        <taxon>Eurotiomycetes</taxon>
        <taxon>Chaetothyriomycetidae</taxon>
        <taxon>Chaetothyriales</taxon>
        <taxon>Herpotrichiellaceae</taxon>
        <taxon>Exophiala</taxon>
    </lineage>
</organism>
<name>A0A0D2CT72_9EURO</name>
<feature type="compositionally biased region" description="Basic and acidic residues" evidence="1">
    <location>
        <begin position="94"/>
        <end position="124"/>
    </location>
</feature>
<evidence type="ECO:0000313" key="2">
    <source>
        <dbReference type="EMBL" id="KIW53232.1"/>
    </source>
</evidence>
<dbReference type="AlphaFoldDB" id="A0A0D2CT72"/>
<gene>
    <name evidence="2" type="ORF">PV05_08821</name>
</gene>
<feature type="region of interest" description="Disordered" evidence="1">
    <location>
        <begin position="30"/>
        <end position="124"/>
    </location>
</feature>
<dbReference type="Proteomes" id="UP000054342">
    <property type="component" value="Unassembled WGS sequence"/>
</dbReference>
<dbReference type="RefSeq" id="XP_013313816.1">
    <property type="nucleotide sequence ID" value="XM_013458362.1"/>
</dbReference>
<dbReference type="EMBL" id="KN847321">
    <property type="protein sequence ID" value="KIW53232.1"/>
    <property type="molecule type" value="Genomic_DNA"/>
</dbReference>
<proteinExistence type="predicted"/>
<evidence type="ECO:0000256" key="1">
    <source>
        <dbReference type="SAM" id="MobiDB-lite"/>
    </source>
</evidence>
<feature type="compositionally biased region" description="Polar residues" evidence="1">
    <location>
        <begin position="68"/>
        <end position="85"/>
    </location>
</feature>
<reference evidence="2 3" key="1">
    <citation type="submission" date="2015-01" db="EMBL/GenBank/DDBJ databases">
        <title>The Genome Sequence of Exophiala xenobiotica CBS118157.</title>
        <authorList>
            <consortium name="The Broad Institute Genomics Platform"/>
            <person name="Cuomo C."/>
            <person name="de Hoog S."/>
            <person name="Gorbushina A."/>
            <person name="Stielow B."/>
            <person name="Teixiera M."/>
            <person name="Abouelleil A."/>
            <person name="Chapman S.B."/>
            <person name="Priest M."/>
            <person name="Young S.K."/>
            <person name="Wortman J."/>
            <person name="Nusbaum C."/>
            <person name="Birren B."/>
        </authorList>
    </citation>
    <scope>NUCLEOTIDE SEQUENCE [LARGE SCALE GENOMIC DNA]</scope>
    <source>
        <strain evidence="2 3">CBS 118157</strain>
    </source>
</reference>
<dbReference type="OrthoDB" id="4765225at2759"/>
<dbReference type="HOGENOM" id="CLU_2003956_0_0_1"/>
<accession>A0A0D2CT72</accession>
<keyword evidence="3" id="KW-1185">Reference proteome</keyword>
<dbReference type="STRING" id="348802.A0A0D2CT72"/>